<comment type="caution">
    <text evidence="10">The sequence shown here is derived from an EMBL/GenBank/DDBJ whole genome shotgun (WGS) entry which is preliminary data.</text>
</comment>
<gene>
    <name evidence="10" type="ORF">ACMU_05015</name>
</gene>
<name>A0A037ZL12_9RHOB</name>
<evidence type="ECO:0000313" key="11">
    <source>
        <dbReference type="Proteomes" id="UP000026249"/>
    </source>
</evidence>
<evidence type="ECO:0000256" key="5">
    <source>
        <dbReference type="ARBA" id="ARBA00022989"/>
    </source>
</evidence>
<keyword evidence="5 8" id="KW-1133">Transmembrane helix</keyword>
<keyword evidence="3 7" id="KW-0997">Cell inner membrane</keyword>
<dbReference type="OrthoDB" id="7339120at2"/>
<evidence type="ECO:0000259" key="9">
    <source>
        <dbReference type="Pfam" id="PF06808"/>
    </source>
</evidence>
<dbReference type="EMBL" id="JFKE01000002">
    <property type="protein sequence ID" value="KAJ56309.1"/>
    <property type="molecule type" value="Genomic_DNA"/>
</dbReference>
<evidence type="ECO:0000256" key="8">
    <source>
        <dbReference type="SAM" id="Phobius"/>
    </source>
</evidence>
<sequence length="527" mass="55560">MSSEVLLVSFLFLAAFGTVLGGIPVAFALGGAGIWMAFVAQFFGLFDFSTFAAVPSRIFGTAMFNEVLTAVPLFILMGVIMERSRVAEDLLTNMGRVAKRLPAGLGISVTLVGALLAASTGIVGATVVAMGLLSLPTMLKQGYSPSLASGSICAAGTLGQIIPPSIVLVFLGDQLSGAYMEAQREIGNFSPDPVSVGDLFAGAMIPGIGLACLYMLYQFVIGLLRPQDCPPVKDDDDDIITAGQIMFALIPPITLIIAVLGSILAGIATPTEAAGVGATGALLLAGLRLSADQGRPVIRLLIGVSIVAAFTLPLLRSVADLRMTVEVVTTWNIICFVLALAASTVLALGIIASLLVLLRAKFLDQIVMNTMRVSTLAFAILIGATIFSLIFRSFGGDEVVTHAMEQIPGGTYGALIAVSLLVFVLGFFLDFIEIVFIIMPIVAPVILQSDINPVWFGVLIAMNLQTSFLTPPFGFALFYLRGVAPPEVKTIDIYRGVLPFIAIQIAAFILVFSFPALATWLPSVIYR</sequence>
<evidence type="ECO:0000256" key="4">
    <source>
        <dbReference type="ARBA" id="ARBA00022692"/>
    </source>
</evidence>
<dbReference type="PANTHER" id="PTHR33362">
    <property type="entry name" value="SIALIC ACID TRAP TRANSPORTER PERMEASE PROTEIN SIAT-RELATED"/>
    <property type="match status" value="1"/>
</dbReference>
<feature type="transmembrane region" description="Helical" evidence="8">
    <location>
        <begin position="101"/>
        <end position="134"/>
    </location>
</feature>
<feature type="transmembrane region" description="Helical" evidence="8">
    <location>
        <begin position="411"/>
        <end position="442"/>
    </location>
</feature>
<dbReference type="InterPro" id="IPR004681">
    <property type="entry name" value="TRAP_DctM"/>
</dbReference>
<dbReference type="GO" id="GO:0022857">
    <property type="term" value="F:transmembrane transporter activity"/>
    <property type="evidence" value="ECO:0007669"/>
    <property type="project" value="UniProtKB-UniRule"/>
</dbReference>
<feature type="transmembrane region" description="Helical" evidence="8">
    <location>
        <begin position="298"/>
        <end position="319"/>
    </location>
</feature>
<feature type="transmembrane region" description="Helical" evidence="8">
    <location>
        <begin position="273"/>
        <end position="291"/>
    </location>
</feature>
<keyword evidence="11" id="KW-1185">Reference proteome</keyword>
<feature type="transmembrane region" description="Helical" evidence="8">
    <location>
        <begin position="370"/>
        <end position="391"/>
    </location>
</feature>
<keyword evidence="6 8" id="KW-0472">Membrane</keyword>
<reference evidence="10 11" key="1">
    <citation type="submission" date="2014-03" db="EMBL/GenBank/DDBJ databases">
        <title>Draft Genome Sequence of Actibacterium mucosum KCTC 23349, a Marine Alphaproteobacterium with Complex Ionic Requirements Isolated from Mediterranean Seawater at Malvarrosa Beach, Valencia, Spain.</title>
        <authorList>
            <person name="Arahal D.R."/>
            <person name="Shao Z."/>
            <person name="Lai Q."/>
            <person name="Pujalte M.J."/>
        </authorList>
    </citation>
    <scope>NUCLEOTIDE SEQUENCE [LARGE SCALE GENOMIC DNA]</scope>
    <source>
        <strain evidence="10 11">KCTC 23349</strain>
    </source>
</reference>
<comment type="subcellular location">
    <subcellularLocation>
        <location evidence="1 7">Cell inner membrane</location>
        <topology evidence="1 7">Multi-pass membrane protein</topology>
    </subcellularLocation>
</comment>
<feature type="transmembrane region" description="Helical" evidence="8">
    <location>
        <begin position="199"/>
        <end position="224"/>
    </location>
</feature>
<evidence type="ECO:0000256" key="3">
    <source>
        <dbReference type="ARBA" id="ARBA00022519"/>
    </source>
</evidence>
<evidence type="ECO:0000256" key="2">
    <source>
        <dbReference type="ARBA" id="ARBA00022475"/>
    </source>
</evidence>
<evidence type="ECO:0000256" key="1">
    <source>
        <dbReference type="ARBA" id="ARBA00004429"/>
    </source>
</evidence>
<feature type="domain" description="TRAP C4-dicarboxylate transport system permease DctM subunit" evidence="9">
    <location>
        <begin position="14"/>
        <end position="366"/>
    </location>
</feature>
<dbReference type="InterPro" id="IPR010656">
    <property type="entry name" value="DctM"/>
</dbReference>
<dbReference type="STRING" id="1454373.ACMU_05015"/>
<organism evidence="10 11">
    <name type="scientific">Actibacterium mucosum KCTC 23349</name>
    <dbReference type="NCBI Taxonomy" id="1454373"/>
    <lineage>
        <taxon>Bacteria</taxon>
        <taxon>Pseudomonadati</taxon>
        <taxon>Pseudomonadota</taxon>
        <taxon>Alphaproteobacteria</taxon>
        <taxon>Rhodobacterales</taxon>
        <taxon>Roseobacteraceae</taxon>
        <taxon>Actibacterium</taxon>
    </lineage>
</organism>
<protein>
    <submittedName>
        <fullName evidence="10">Tripartite transporter</fullName>
    </submittedName>
</protein>
<feature type="transmembrane region" description="Helical" evidence="8">
    <location>
        <begin position="500"/>
        <end position="521"/>
    </location>
</feature>
<dbReference type="PANTHER" id="PTHR33362:SF7">
    <property type="entry name" value="SLL1103 PROTEIN"/>
    <property type="match status" value="1"/>
</dbReference>
<evidence type="ECO:0000256" key="6">
    <source>
        <dbReference type="ARBA" id="ARBA00023136"/>
    </source>
</evidence>
<evidence type="ECO:0000256" key="7">
    <source>
        <dbReference type="RuleBase" id="RU369079"/>
    </source>
</evidence>
<dbReference type="AlphaFoldDB" id="A0A037ZL12"/>
<feature type="transmembrane region" description="Helical" evidence="8">
    <location>
        <begin position="61"/>
        <end position="81"/>
    </location>
</feature>
<dbReference type="Pfam" id="PF06808">
    <property type="entry name" value="DctM"/>
    <property type="match status" value="1"/>
</dbReference>
<evidence type="ECO:0000313" key="10">
    <source>
        <dbReference type="EMBL" id="KAJ56309.1"/>
    </source>
</evidence>
<accession>A0A037ZL12</accession>
<keyword evidence="7" id="KW-0813">Transport</keyword>
<dbReference type="Proteomes" id="UP000026249">
    <property type="component" value="Unassembled WGS sequence"/>
</dbReference>
<feature type="transmembrane region" description="Helical" evidence="8">
    <location>
        <begin position="331"/>
        <end position="358"/>
    </location>
</feature>
<keyword evidence="4 8" id="KW-0812">Transmembrane</keyword>
<feature type="transmembrane region" description="Helical" evidence="8">
    <location>
        <begin position="454"/>
        <end position="480"/>
    </location>
</feature>
<feature type="transmembrane region" description="Helical" evidence="8">
    <location>
        <begin position="245"/>
        <end position="267"/>
    </location>
</feature>
<comment type="function">
    <text evidence="7">Part of the tripartite ATP-independent periplasmic (TRAP) transport system.</text>
</comment>
<keyword evidence="2" id="KW-1003">Cell membrane</keyword>
<proteinExistence type="predicted"/>
<dbReference type="GO" id="GO:0005886">
    <property type="term" value="C:plasma membrane"/>
    <property type="evidence" value="ECO:0007669"/>
    <property type="project" value="UniProtKB-SubCell"/>
</dbReference>
<dbReference type="RefSeq" id="WP_035256229.1">
    <property type="nucleotide sequence ID" value="NZ_JFKE01000002.1"/>
</dbReference>